<protein>
    <submittedName>
        <fullName evidence="7">DNA-binding response regulator</fullName>
    </submittedName>
</protein>
<organism evidence="7 8">
    <name type="scientific">Paenibacillus flagellatus</name>
    <dbReference type="NCBI Taxonomy" id="2211139"/>
    <lineage>
        <taxon>Bacteria</taxon>
        <taxon>Bacillati</taxon>
        <taxon>Bacillota</taxon>
        <taxon>Bacilli</taxon>
        <taxon>Bacillales</taxon>
        <taxon>Paenibacillaceae</taxon>
        <taxon>Paenibacillus</taxon>
    </lineage>
</organism>
<evidence type="ECO:0000259" key="5">
    <source>
        <dbReference type="PROSITE" id="PS01124"/>
    </source>
</evidence>
<dbReference type="GO" id="GO:0003700">
    <property type="term" value="F:DNA-binding transcription factor activity"/>
    <property type="evidence" value="ECO:0007669"/>
    <property type="project" value="InterPro"/>
</dbReference>
<reference evidence="7 8" key="1">
    <citation type="submission" date="2018-05" db="EMBL/GenBank/DDBJ databases">
        <title>Paenibacillus flagellatus sp. nov., isolated from selenium mineral soil.</title>
        <authorList>
            <person name="Dai X."/>
        </authorList>
    </citation>
    <scope>NUCLEOTIDE SEQUENCE [LARGE SCALE GENOMIC DNA]</scope>
    <source>
        <strain evidence="7 8">DXL2</strain>
    </source>
</reference>
<dbReference type="SUPFAM" id="SSF52172">
    <property type="entry name" value="CheY-like"/>
    <property type="match status" value="1"/>
</dbReference>
<evidence type="ECO:0000256" key="3">
    <source>
        <dbReference type="ARBA" id="ARBA00023163"/>
    </source>
</evidence>
<evidence type="ECO:0000256" key="4">
    <source>
        <dbReference type="PROSITE-ProRule" id="PRU00169"/>
    </source>
</evidence>
<sequence>MVRVLVVDDEKEIRNGLVHHIPWSEWGVRHVDAADDGDSALELATRLGPELIVTDIRMPRMSGLELIAGLSRTGYTGDVIVISGYDDFHFAKEAFKLGVSDYLLKPINKQELGRAVAAALERRRERSERDRDETVLRQSLVQVIPKLREETMRELVERSYREDVGGRTERKLRQAGLDWLAKEPLRLAVFGIDNLKALTEGKPPGEKELVLFAVGNVLDHLFKEEVPFYVLFRSSLDHWVAVFGDPADGDGRPDDWAGTTLAAAERAGQYAKVGVSVGMAPEPGTMQQLYPMHRRAVESLDYHKIYKGIAASEEHTDYLEKNGELVLASPKQLTELLLYGTERDIRAAMEHYPNWAKSRDVHDPKDLQQLTFEWLLETFRTAQKLGWKETSWEKNPIAIWEQLERFDTLESLQREATARLLQASESMQEQLAPRSQIVHAAERWIERNYGDMLTLQTVADQVHVTPVWLSKLFKKETGMSFLEYVTGVRLRKATELLMDLNLKVYQISYLVGYQDPVHFSRLFKKKYGCTPHEYRNKRGNHLE</sequence>
<name>A0A2V5K561_9BACL</name>
<evidence type="ECO:0000313" key="7">
    <source>
        <dbReference type="EMBL" id="PYI54378.1"/>
    </source>
</evidence>
<feature type="modified residue" description="4-aspartylphosphate" evidence="4">
    <location>
        <position position="55"/>
    </location>
</feature>
<dbReference type="Pfam" id="PF12833">
    <property type="entry name" value="HTH_18"/>
    <property type="match status" value="1"/>
</dbReference>
<dbReference type="InterPro" id="IPR009057">
    <property type="entry name" value="Homeodomain-like_sf"/>
</dbReference>
<comment type="caution">
    <text evidence="7">The sequence shown here is derived from an EMBL/GenBank/DDBJ whole genome shotgun (WGS) entry which is preliminary data.</text>
</comment>
<keyword evidence="4" id="KW-0597">Phosphoprotein</keyword>
<dbReference type="InterPro" id="IPR020449">
    <property type="entry name" value="Tscrpt_reg_AraC-type_HTH"/>
</dbReference>
<accession>A0A2V5K561</accession>
<dbReference type="PANTHER" id="PTHR43280:SF2">
    <property type="entry name" value="HTH-TYPE TRANSCRIPTIONAL REGULATOR EXSA"/>
    <property type="match status" value="1"/>
</dbReference>
<dbReference type="InterPro" id="IPR011006">
    <property type="entry name" value="CheY-like_superfamily"/>
</dbReference>
<feature type="domain" description="Response regulatory" evidence="6">
    <location>
        <begin position="3"/>
        <end position="120"/>
    </location>
</feature>
<dbReference type="GO" id="GO:0043565">
    <property type="term" value="F:sequence-specific DNA binding"/>
    <property type="evidence" value="ECO:0007669"/>
    <property type="project" value="InterPro"/>
</dbReference>
<dbReference type="SUPFAM" id="SSF46689">
    <property type="entry name" value="Homeodomain-like"/>
    <property type="match status" value="2"/>
</dbReference>
<dbReference type="Gene3D" id="3.40.50.2300">
    <property type="match status" value="1"/>
</dbReference>
<keyword evidence="1" id="KW-0805">Transcription regulation</keyword>
<evidence type="ECO:0000259" key="6">
    <source>
        <dbReference type="PROSITE" id="PS50110"/>
    </source>
</evidence>
<dbReference type="PROSITE" id="PS00041">
    <property type="entry name" value="HTH_ARAC_FAMILY_1"/>
    <property type="match status" value="1"/>
</dbReference>
<dbReference type="AlphaFoldDB" id="A0A2V5K561"/>
<dbReference type="CDD" id="cd17536">
    <property type="entry name" value="REC_YesN-like"/>
    <property type="match status" value="1"/>
</dbReference>
<evidence type="ECO:0000256" key="2">
    <source>
        <dbReference type="ARBA" id="ARBA00023125"/>
    </source>
</evidence>
<feature type="domain" description="HTH araC/xylS-type" evidence="5">
    <location>
        <begin position="439"/>
        <end position="537"/>
    </location>
</feature>
<dbReference type="SMART" id="SM00448">
    <property type="entry name" value="REC"/>
    <property type="match status" value="1"/>
</dbReference>
<dbReference type="OrthoDB" id="9794370at2"/>
<keyword evidence="3" id="KW-0804">Transcription</keyword>
<proteinExistence type="predicted"/>
<dbReference type="Proteomes" id="UP000247476">
    <property type="component" value="Unassembled WGS sequence"/>
</dbReference>
<dbReference type="SMART" id="SM00342">
    <property type="entry name" value="HTH_ARAC"/>
    <property type="match status" value="1"/>
</dbReference>
<dbReference type="GO" id="GO:0000160">
    <property type="term" value="P:phosphorelay signal transduction system"/>
    <property type="evidence" value="ECO:0007669"/>
    <property type="project" value="InterPro"/>
</dbReference>
<dbReference type="RefSeq" id="WP_110840437.1">
    <property type="nucleotide sequence ID" value="NZ_QJVJ01000005.1"/>
</dbReference>
<dbReference type="PANTHER" id="PTHR43280">
    <property type="entry name" value="ARAC-FAMILY TRANSCRIPTIONAL REGULATOR"/>
    <property type="match status" value="1"/>
</dbReference>
<dbReference type="Gene3D" id="1.10.10.60">
    <property type="entry name" value="Homeodomain-like"/>
    <property type="match status" value="2"/>
</dbReference>
<dbReference type="EMBL" id="QJVJ01000005">
    <property type="protein sequence ID" value="PYI54378.1"/>
    <property type="molecule type" value="Genomic_DNA"/>
</dbReference>
<gene>
    <name evidence="7" type="ORF">DLM86_12970</name>
</gene>
<dbReference type="InterPro" id="IPR001789">
    <property type="entry name" value="Sig_transdc_resp-reg_receiver"/>
</dbReference>
<evidence type="ECO:0000256" key="1">
    <source>
        <dbReference type="ARBA" id="ARBA00023015"/>
    </source>
</evidence>
<dbReference type="InterPro" id="IPR018062">
    <property type="entry name" value="HTH_AraC-typ_CS"/>
</dbReference>
<keyword evidence="2 7" id="KW-0238">DNA-binding</keyword>
<dbReference type="Pfam" id="PF00072">
    <property type="entry name" value="Response_reg"/>
    <property type="match status" value="1"/>
</dbReference>
<dbReference type="PRINTS" id="PR00032">
    <property type="entry name" value="HTHARAC"/>
</dbReference>
<dbReference type="InterPro" id="IPR018060">
    <property type="entry name" value="HTH_AraC"/>
</dbReference>
<keyword evidence="8" id="KW-1185">Reference proteome</keyword>
<dbReference type="PROSITE" id="PS50110">
    <property type="entry name" value="RESPONSE_REGULATORY"/>
    <property type="match status" value="1"/>
</dbReference>
<evidence type="ECO:0000313" key="8">
    <source>
        <dbReference type="Proteomes" id="UP000247476"/>
    </source>
</evidence>
<dbReference type="PROSITE" id="PS01124">
    <property type="entry name" value="HTH_ARAC_FAMILY_2"/>
    <property type="match status" value="1"/>
</dbReference>